<dbReference type="Gene3D" id="3.40.850.10">
    <property type="entry name" value="Kinesin motor domain"/>
    <property type="match status" value="1"/>
</dbReference>
<feature type="compositionally biased region" description="Polar residues" evidence="8">
    <location>
        <begin position="902"/>
        <end position="917"/>
    </location>
</feature>
<feature type="coiled-coil region" evidence="7">
    <location>
        <begin position="657"/>
        <end position="691"/>
    </location>
</feature>
<dbReference type="GO" id="GO:0005875">
    <property type="term" value="C:microtubule associated complex"/>
    <property type="evidence" value="ECO:0007669"/>
    <property type="project" value="TreeGrafter"/>
</dbReference>
<feature type="compositionally biased region" description="Basic and acidic residues" evidence="8">
    <location>
        <begin position="707"/>
        <end position="724"/>
    </location>
</feature>
<dbReference type="PANTHER" id="PTHR47969:SF15">
    <property type="entry name" value="CHROMOSOME-ASSOCIATED KINESIN KIF4A-RELATED"/>
    <property type="match status" value="1"/>
</dbReference>
<organism evidence="10 11">
    <name type="scientific">Monascus purpureus</name>
    <name type="common">Red mold</name>
    <name type="synonym">Monascus anka</name>
    <dbReference type="NCBI Taxonomy" id="5098"/>
    <lineage>
        <taxon>Eukaryota</taxon>
        <taxon>Fungi</taxon>
        <taxon>Dikarya</taxon>
        <taxon>Ascomycota</taxon>
        <taxon>Pezizomycotina</taxon>
        <taxon>Eurotiomycetes</taxon>
        <taxon>Eurotiomycetidae</taxon>
        <taxon>Eurotiales</taxon>
        <taxon>Aspergillaceae</taxon>
        <taxon>Monascus</taxon>
    </lineage>
</organism>
<dbReference type="Proteomes" id="UP000319663">
    <property type="component" value="Unassembled WGS sequence"/>
</dbReference>
<keyword evidence="2" id="KW-0963">Cytoplasm</keyword>
<comment type="caution">
    <text evidence="10">The sequence shown here is derived from an EMBL/GenBank/DDBJ whole genome shotgun (WGS) entry which is preliminary data.</text>
</comment>
<keyword evidence="3 6" id="KW-0547">Nucleotide-binding</keyword>
<comment type="similarity">
    <text evidence="6">Belongs to the TRAFAC class myosin-kinesin ATPase superfamily. Kinesin family.</text>
</comment>
<dbReference type="PROSITE" id="PS00411">
    <property type="entry name" value="KINESIN_MOTOR_1"/>
    <property type="match status" value="1"/>
</dbReference>
<dbReference type="FunFam" id="3.40.850.10:FF:000125">
    <property type="entry name" value="Kinesin class 4 (Chromokinesin group)"/>
    <property type="match status" value="1"/>
</dbReference>
<name>A0A507QUM2_MONPU</name>
<evidence type="ECO:0000256" key="5">
    <source>
        <dbReference type="ARBA" id="ARBA00023054"/>
    </source>
</evidence>
<keyword evidence="4 6" id="KW-0067">ATP-binding</keyword>
<dbReference type="GO" id="GO:0007018">
    <property type="term" value="P:microtubule-based movement"/>
    <property type="evidence" value="ECO:0007669"/>
    <property type="project" value="InterPro"/>
</dbReference>
<feature type="coiled-coil region" evidence="7">
    <location>
        <begin position="957"/>
        <end position="991"/>
    </location>
</feature>
<feature type="compositionally biased region" description="Polar residues" evidence="8">
    <location>
        <begin position="13"/>
        <end position="24"/>
    </location>
</feature>
<dbReference type="SUPFAM" id="SSF52540">
    <property type="entry name" value="P-loop containing nucleoside triphosphate hydrolases"/>
    <property type="match status" value="1"/>
</dbReference>
<evidence type="ECO:0000313" key="10">
    <source>
        <dbReference type="EMBL" id="TQB72806.1"/>
    </source>
</evidence>
<keyword evidence="5 7" id="KW-0175">Coiled coil</keyword>
<feature type="binding site" evidence="6">
    <location>
        <begin position="126"/>
        <end position="133"/>
    </location>
    <ligand>
        <name>ATP</name>
        <dbReference type="ChEBI" id="CHEBI:30616"/>
    </ligand>
</feature>
<keyword evidence="11" id="KW-1185">Reference proteome</keyword>
<feature type="region of interest" description="Disordered" evidence="8">
    <location>
        <begin position="465"/>
        <end position="487"/>
    </location>
</feature>
<accession>A0A507QUM2</accession>
<feature type="domain" description="Kinesin motor" evidence="9">
    <location>
        <begin position="39"/>
        <end position="428"/>
    </location>
</feature>
<dbReference type="SMART" id="SM00129">
    <property type="entry name" value="KISc"/>
    <property type="match status" value="1"/>
</dbReference>
<evidence type="ECO:0000256" key="3">
    <source>
        <dbReference type="ARBA" id="ARBA00022741"/>
    </source>
</evidence>
<feature type="region of interest" description="Disordered" evidence="8">
    <location>
        <begin position="1"/>
        <end position="39"/>
    </location>
</feature>
<dbReference type="PANTHER" id="PTHR47969">
    <property type="entry name" value="CHROMOSOME-ASSOCIATED KINESIN KIF4A-RELATED"/>
    <property type="match status" value="1"/>
</dbReference>
<dbReference type="Pfam" id="PF00225">
    <property type="entry name" value="Kinesin"/>
    <property type="match status" value="1"/>
</dbReference>
<feature type="coiled-coil region" evidence="7">
    <location>
        <begin position="1204"/>
        <end position="1252"/>
    </location>
</feature>
<comment type="subcellular location">
    <subcellularLocation>
        <location evidence="1">Cytoplasm</location>
    </subcellularLocation>
</comment>
<dbReference type="InterPro" id="IPR027640">
    <property type="entry name" value="Kinesin-like_fam"/>
</dbReference>
<feature type="region of interest" description="Disordered" evidence="8">
    <location>
        <begin position="707"/>
        <end position="741"/>
    </location>
</feature>
<feature type="coiled-coil region" evidence="7">
    <location>
        <begin position="1780"/>
        <end position="1870"/>
    </location>
</feature>
<dbReference type="GO" id="GO:0051231">
    <property type="term" value="P:spindle elongation"/>
    <property type="evidence" value="ECO:0007669"/>
    <property type="project" value="TreeGrafter"/>
</dbReference>
<keyword evidence="6" id="KW-0505">Motor protein</keyword>
<dbReference type="InterPro" id="IPR019821">
    <property type="entry name" value="Kinesin_motor_CS"/>
</dbReference>
<dbReference type="GO" id="GO:0005524">
    <property type="term" value="F:ATP binding"/>
    <property type="evidence" value="ECO:0007669"/>
    <property type="project" value="UniProtKB-UniRule"/>
</dbReference>
<feature type="region of interest" description="Disordered" evidence="8">
    <location>
        <begin position="754"/>
        <end position="819"/>
    </location>
</feature>
<dbReference type="GO" id="GO:0008017">
    <property type="term" value="F:microtubule binding"/>
    <property type="evidence" value="ECO:0007669"/>
    <property type="project" value="InterPro"/>
</dbReference>
<evidence type="ECO:0000313" key="11">
    <source>
        <dbReference type="Proteomes" id="UP000319663"/>
    </source>
</evidence>
<feature type="compositionally biased region" description="Basic and acidic residues" evidence="8">
    <location>
        <begin position="466"/>
        <end position="487"/>
    </location>
</feature>
<dbReference type="EMBL" id="VIFY01000056">
    <property type="protein sequence ID" value="TQB72806.1"/>
    <property type="molecule type" value="Genomic_DNA"/>
</dbReference>
<feature type="coiled-coil region" evidence="7">
    <location>
        <begin position="1112"/>
        <end position="1171"/>
    </location>
</feature>
<dbReference type="STRING" id="5098.A0A507QUM2"/>
<evidence type="ECO:0000256" key="1">
    <source>
        <dbReference type="ARBA" id="ARBA00004496"/>
    </source>
</evidence>
<dbReference type="InterPro" id="IPR036961">
    <property type="entry name" value="Kinesin_motor_dom_sf"/>
</dbReference>
<reference evidence="10 11" key="1">
    <citation type="submission" date="2019-06" db="EMBL/GenBank/DDBJ databases">
        <title>Wine fermentation using esterase from Monascus purpureus.</title>
        <authorList>
            <person name="Geng C."/>
            <person name="Zhang Y."/>
        </authorList>
    </citation>
    <scope>NUCLEOTIDE SEQUENCE [LARGE SCALE GENOMIC DNA]</scope>
    <source>
        <strain evidence="10">HQ1</strain>
    </source>
</reference>
<evidence type="ECO:0000256" key="4">
    <source>
        <dbReference type="ARBA" id="ARBA00022840"/>
    </source>
</evidence>
<feature type="compositionally biased region" description="Pro residues" evidence="8">
    <location>
        <begin position="1724"/>
        <end position="1736"/>
    </location>
</feature>
<evidence type="ECO:0000256" key="7">
    <source>
        <dbReference type="SAM" id="Coils"/>
    </source>
</evidence>
<dbReference type="PRINTS" id="PR00380">
    <property type="entry name" value="KINESINHEAVY"/>
</dbReference>
<evidence type="ECO:0000256" key="6">
    <source>
        <dbReference type="PROSITE-ProRule" id="PRU00283"/>
    </source>
</evidence>
<proteinExistence type="inferred from homology"/>
<dbReference type="PROSITE" id="PS50067">
    <property type="entry name" value="KINESIN_MOTOR_2"/>
    <property type="match status" value="1"/>
</dbReference>
<feature type="region of interest" description="Disordered" evidence="8">
    <location>
        <begin position="867"/>
        <end position="947"/>
    </location>
</feature>
<evidence type="ECO:0000256" key="2">
    <source>
        <dbReference type="ARBA" id="ARBA00022490"/>
    </source>
</evidence>
<dbReference type="GO" id="GO:0003777">
    <property type="term" value="F:microtubule motor activity"/>
    <property type="evidence" value="ECO:0007669"/>
    <property type="project" value="InterPro"/>
</dbReference>
<dbReference type="GO" id="GO:0007052">
    <property type="term" value="P:mitotic spindle organization"/>
    <property type="evidence" value="ECO:0007669"/>
    <property type="project" value="TreeGrafter"/>
</dbReference>
<feature type="compositionally biased region" description="Basic and acidic residues" evidence="8">
    <location>
        <begin position="780"/>
        <end position="794"/>
    </location>
</feature>
<protein>
    <recommendedName>
        <fullName evidence="9">Kinesin motor domain-containing protein</fullName>
    </recommendedName>
</protein>
<feature type="region of interest" description="Disordered" evidence="8">
    <location>
        <begin position="1699"/>
        <end position="1761"/>
    </location>
</feature>
<gene>
    <name evidence="10" type="ORF">MPDQ_006449</name>
</gene>
<dbReference type="InterPro" id="IPR001752">
    <property type="entry name" value="Kinesin_motor_dom"/>
</dbReference>
<feature type="coiled-coil region" evidence="7">
    <location>
        <begin position="1427"/>
        <end position="1454"/>
    </location>
</feature>
<sequence>MPPRPISAVLRTPRSNSRLSISSKQGGGSRASDEDSRTAVKVAVRVRPPLKPTDPGYELIPQRFQRPMVHVTSPTNLAIDVPQGRKLFVFDRVFSETVDQQGIWEYLSESVNSFIQGYNVSILAYGQSGAGKSYTMGTSGPNEQHDTTAMGVIPRASQLLFEKLDGPLRSNRNSLSGLRTPTRYSVGSASALAKNSFEKNWQMKATYVEIYNEQLRDLLLPESTPMGDRNVITIREDAKGRIILTGLHQVNINCFDDLLSALNFGSSIRQTDSTAINAKSSRSHAVFTLNLVQRKSSAAITSPKEKRMSMPVDGTFASDASVTVDSKLHFVDLAGSERLKNTGASGERAREGISINAGLAALGKVISQLSSRQAGAHVSYRDSKLTRLLQDSLGGNAITYMIACVTPAEFHLSETLNTVQYAQRARAIQSKPMIQQVADDGDKRAAIERLKAEVAFLRQQISNAENSDRRNGLTPERPERHTSRERELQNQLLDIQERYNALSQRHAKLISELTKSSSSKDDVDDATLAVGTSSVERLKRSHSFAESVEQVVLEYEKTIQSLESSLSDTRSSLSTTESILLERETKCAYAETLNAQLQARLQKAMDREVNTESYLQDLERKLDGQSFGEEKQAAIVAELRRELSRVRESEANCEDYISTLEERLAEADQDMELMQREMERLEHVIERQRSLGKLDSLLHELDRMENGSANDQHKTNGGSHDDGSVIRAPPPNNLRHSRKRTISLDVLTEAVETAIPESDDDALAEGTPEVRGGDAVQAPEPDHEQKNSDLEALEKATANLTAKPTLAEEDDPPHSPAQSKFIADKLDTVTQELFDLRMQHESTLSEYELLETKYEEALKALAELRQDAADEARHPASIVEDLVPRSRPDSFLGDGKAPSPHQPGTQPAFSQSLSSELSLAGEPAPSQELPNGADLEPQQSEEEKLKEQEIEHMRKLLEEHQEGVNIMTQKYAELQAEHDETLGLVERLKLELQRPKPSTSPPTTPGYKTPVIRRMTSQNLMSTVDRAHRSLGALRNIGLEEFEGRPDVLQNFEMHLDAAIHELHSRVDRIQALEAENASVKKEMEMKSTIISGLTRERSSLQGGSSVDMGLVSQLRDQIVQQEIQLNTLKEAHDNREKQLLAEIESLHSLLESHEAAATTAQAAVAAYEEKERQLLSEITKLHGLLNSKDAASRSRGATPDGEKKELLVEVERLQGLLRSHEDAAQQRRAASEEQDRRIDFLEDELNEWKFKHQQAVNSLHSTQTQLNTALADLDTALASVDAMCAECNAVRKGSTDTEILSRDLANGREMREKVIQNLQLEIEEHKATIAGQLDTIASLESSHAAAKNQLSEHLAKKQEDDSELETYRQYISDLEKEIEMHKSAVASREKDMVSLQESHKLELEELQTHAAAAAQAEYESRLAVKNAEQEKVLNALRSEMSESRDELAGLLKTISGIVNSEVTVHTLAEQIQEIVSQKQHFSEKYAELMETNESLVNQLNLKNSTDTQLKEVTTSDSRDDLARLLKTVSGILNSEVTATTLTDQIEDVLAQKEHFSQKYAELMDVNEGLQKQMEAHATADTRLDELTQKSSQQDEKISELSQLVASLEQTVQLKDEEVRKKEAIIEEVTAEKQRSVRLVEELEEQITSTFDQHHNRLSVMQHERDKALEDANVKISVYEKEIESYRVRIEQLELQVKNQENSHDRSNSVTSNLRKSSSVASLPSPPPAIPLPPLPTIAGNAGSVSPPNSRHASKDLANSHLVEDQESRIRTIERNLYAEKQLTATLEEALGDLEEQSNKVKADCEAWKKKAALLDEELATLRKERNSARLSLQAVEQERIARREAEAARAQLEERMAALSKKKKKSTLNCF</sequence>
<feature type="coiled-coil region" evidence="7">
    <location>
        <begin position="1309"/>
        <end position="1392"/>
    </location>
</feature>
<dbReference type="GO" id="GO:0005737">
    <property type="term" value="C:cytoplasm"/>
    <property type="evidence" value="ECO:0007669"/>
    <property type="project" value="UniProtKB-SubCell"/>
</dbReference>
<evidence type="ECO:0000259" key="9">
    <source>
        <dbReference type="PROSITE" id="PS50067"/>
    </source>
</evidence>
<dbReference type="InterPro" id="IPR027417">
    <property type="entry name" value="P-loop_NTPase"/>
</dbReference>
<evidence type="ECO:0000256" key="8">
    <source>
        <dbReference type="SAM" id="MobiDB-lite"/>
    </source>
</evidence>